<dbReference type="EMBL" id="CM055739">
    <property type="protein sequence ID" value="KAJ8003835.1"/>
    <property type="molecule type" value="Genomic_DNA"/>
</dbReference>
<organism evidence="1 2">
    <name type="scientific">Dallia pectoralis</name>
    <name type="common">Alaska blackfish</name>
    <dbReference type="NCBI Taxonomy" id="75939"/>
    <lineage>
        <taxon>Eukaryota</taxon>
        <taxon>Metazoa</taxon>
        <taxon>Chordata</taxon>
        <taxon>Craniata</taxon>
        <taxon>Vertebrata</taxon>
        <taxon>Euteleostomi</taxon>
        <taxon>Actinopterygii</taxon>
        <taxon>Neopterygii</taxon>
        <taxon>Teleostei</taxon>
        <taxon>Protacanthopterygii</taxon>
        <taxon>Esociformes</taxon>
        <taxon>Umbridae</taxon>
        <taxon>Dallia</taxon>
    </lineage>
</organism>
<comment type="caution">
    <text evidence="1">The sequence shown here is derived from an EMBL/GenBank/DDBJ whole genome shotgun (WGS) entry which is preliminary data.</text>
</comment>
<protein>
    <submittedName>
        <fullName evidence="1">Uncharacterized protein</fullName>
    </submittedName>
</protein>
<accession>A0ACC2GK43</accession>
<proteinExistence type="predicted"/>
<dbReference type="Proteomes" id="UP001157502">
    <property type="component" value="Chromosome 12"/>
</dbReference>
<reference evidence="1" key="1">
    <citation type="submission" date="2021-05" db="EMBL/GenBank/DDBJ databases">
        <authorList>
            <person name="Pan Q."/>
            <person name="Jouanno E."/>
            <person name="Zahm M."/>
            <person name="Klopp C."/>
            <person name="Cabau C."/>
            <person name="Louis A."/>
            <person name="Berthelot C."/>
            <person name="Parey E."/>
            <person name="Roest Crollius H."/>
            <person name="Montfort J."/>
            <person name="Robinson-Rechavi M."/>
            <person name="Bouchez O."/>
            <person name="Lampietro C."/>
            <person name="Lopez Roques C."/>
            <person name="Donnadieu C."/>
            <person name="Postlethwait J."/>
            <person name="Bobe J."/>
            <person name="Dillon D."/>
            <person name="Chandos A."/>
            <person name="von Hippel F."/>
            <person name="Guiguen Y."/>
        </authorList>
    </citation>
    <scope>NUCLEOTIDE SEQUENCE</scope>
    <source>
        <strain evidence="1">YG-Jan2019</strain>
    </source>
</reference>
<evidence type="ECO:0000313" key="2">
    <source>
        <dbReference type="Proteomes" id="UP001157502"/>
    </source>
</evidence>
<evidence type="ECO:0000313" key="1">
    <source>
        <dbReference type="EMBL" id="KAJ8003835.1"/>
    </source>
</evidence>
<gene>
    <name evidence="1" type="ORF">DPEC_G00152530</name>
</gene>
<name>A0ACC2GK43_DALPE</name>
<keyword evidence="2" id="KW-1185">Reference proteome</keyword>
<sequence length="343" mass="39533">MDFVNTVLVTGGAGFIGSHFVCSLVKRHPQWRIINLDNLDYCSNLRSLEAVEDSVNYTFIKGDICNPLLVNHIFATENINIVFHFAAQTHVEMSFKWPSKYHQANVEGTKILLKSAFEAGVEKFIYVSTDEVYGESLDKELDESSARRPNNPYSVSKAAAECLVLSYWERHMFPVIITRSNNVYGPRQYLEKVIPKFVSLLQRNNKCTIQGTSPQSRHFLFVDDAIEAFHTILARGVVGEIYNIGTDFEISIVELARQLIQMVRHVPHTELNDWLEFVPDRPMVDLRYPLNSEKLRRLGWKPAVSWEDGIRRTVKWYQANPDFWPNVKLEDRTSSYEPATKDQ</sequence>